<proteinExistence type="predicted"/>
<name>A0A0E9Q3Q1_ANGAN</name>
<dbReference type="AlphaFoldDB" id="A0A0E9Q3Q1"/>
<protein>
    <submittedName>
        <fullName evidence="1">Uncharacterized protein</fullName>
    </submittedName>
</protein>
<organism evidence="1">
    <name type="scientific">Anguilla anguilla</name>
    <name type="common">European freshwater eel</name>
    <name type="synonym">Muraena anguilla</name>
    <dbReference type="NCBI Taxonomy" id="7936"/>
    <lineage>
        <taxon>Eukaryota</taxon>
        <taxon>Metazoa</taxon>
        <taxon>Chordata</taxon>
        <taxon>Craniata</taxon>
        <taxon>Vertebrata</taxon>
        <taxon>Euteleostomi</taxon>
        <taxon>Actinopterygii</taxon>
        <taxon>Neopterygii</taxon>
        <taxon>Teleostei</taxon>
        <taxon>Anguilliformes</taxon>
        <taxon>Anguillidae</taxon>
        <taxon>Anguilla</taxon>
    </lineage>
</organism>
<sequence>MLVSTGSWTGRMALIVGCCSNPIFHLQYYKARLPGPFPVRSTVLSRFSLQP</sequence>
<evidence type="ECO:0000313" key="1">
    <source>
        <dbReference type="EMBL" id="JAH10965.1"/>
    </source>
</evidence>
<reference evidence="1" key="1">
    <citation type="submission" date="2014-11" db="EMBL/GenBank/DDBJ databases">
        <authorList>
            <person name="Amaro Gonzalez C."/>
        </authorList>
    </citation>
    <scope>NUCLEOTIDE SEQUENCE</scope>
</reference>
<accession>A0A0E9Q3Q1</accession>
<dbReference type="EMBL" id="GBXM01097612">
    <property type="protein sequence ID" value="JAH10965.1"/>
    <property type="molecule type" value="Transcribed_RNA"/>
</dbReference>
<reference evidence="1" key="2">
    <citation type="journal article" date="2015" name="Fish Shellfish Immunol.">
        <title>Early steps in the European eel (Anguilla anguilla)-Vibrio vulnificus interaction in the gills: Role of the RtxA13 toxin.</title>
        <authorList>
            <person name="Callol A."/>
            <person name="Pajuelo D."/>
            <person name="Ebbesson L."/>
            <person name="Teles M."/>
            <person name="MacKenzie S."/>
            <person name="Amaro C."/>
        </authorList>
    </citation>
    <scope>NUCLEOTIDE SEQUENCE</scope>
</reference>